<evidence type="ECO:0000313" key="2">
    <source>
        <dbReference type="Proteomes" id="UP000321570"/>
    </source>
</evidence>
<evidence type="ECO:0000313" key="1">
    <source>
        <dbReference type="EMBL" id="VUZ53302.1"/>
    </source>
</evidence>
<keyword evidence="2" id="KW-1185">Reference proteome</keyword>
<accession>A0A564Z1G1</accession>
<reference evidence="1 2" key="1">
    <citation type="submission" date="2019-07" db="EMBL/GenBank/DDBJ databases">
        <authorList>
            <person name="Jastrzebski P J."/>
            <person name="Paukszto L."/>
            <person name="Jastrzebski P J."/>
        </authorList>
    </citation>
    <scope>NUCLEOTIDE SEQUENCE [LARGE SCALE GENOMIC DNA]</scope>
    <source>
        <strain evidence="1 2">WMS-il1</strain>
    </source>
</reference>
<organism evidence="1 2">
    <name type="scientific">Hymenolepis diminuta</name>
    <name type="common">Rat tapeworm</name>
    <dbReference type="NCBI Taxonomy" id="6216"/>
    <lineage>
        <taxon>Eukaryota</taxon>
        <taxon>Metazoa</taxon>
        <taxon>Spiralia</taxon>
        <taxon>Lophotrochozoa</taxon>
        <taxon>Platyhelminthes</taxon>
        <taxon>Cestoda</taxon>
        <taxon>Eucestoda</taxon>
        <taxon>Cyclophyllidea</taxon>
        <taxon>Hymenolepididae</taxon>
        <taxon>Hymenolepis</taxon>
    </lineage>
</organism>
<dbReference type="Proteomes" id="UP000321570">
    <property type="component" value="Unassembled WGS sequence"/>
</dbReference>
<dbReference type="AlphaFoldDB" id="A0A564Z1G1"/>
<protein>
    <submittedName>
        <fullName evidence="1">Uncharacterized protein</fullName>
    </submittedName>
</protein>
<name>A0A564Z1G1_HYMDI</name>
<proteinExistence type="predicted"/>
<gene>
    <name evidence="1" type="ORF">WMSIL1_LOCUS11564</name>
</gene>
<feature type="non-terminal residue" evidence="1">
    <location>
        <position position="1"/>
    </location>
</feature>
<dbReference type="EMBL" id="CABIJS010000555">
    <property type="protein sequence ID" value="VUZ53302.1"/>
    <property type="molecule type" value="Genomic_DNA"/>
</dbReference>
<sequence length="125" mass="14068">SREFSLVGETRLHLDYVLQFINDIRHVKSSDNIVADCLSRTDVEAVTEAVDFHSLSEAQKTDTELQEFRNRPTSLHLKDIPLHTTPGLITCDVSTGIPSYNCLMQIFSISLNGVMVKINLAKETY</sequence>